<evidence type="ECO:0000313" key="3">
    <source>
        <dbReference type="Proteomes" id="UP000621500"/>
    </source>
</evidence>
<feature type="region of interest" description="Disordered" evidence="1">
    <location>
        <begin position="131"/>
        <end position="155"/>
    </location>
</feature>
<evidence type="ECO:0000313" key="2">
    <source>
        <dbReference type="EMBL" id="GIH01886.1"/>
    </source>
</evidence>
<organism evidence="2 3">
    <name type="scientific">Plantactinospora mayteni</name>
    <dbReference type="NCBI Taxonomy" id="566021"/>
    <lineage>
        <taxon>Bacteria</taxon>
        <taxon>Bacillati</taxon>
        <taxon>Actinomycetota</taxon>
        <taxon>Actinomycetes</taxon>
        <taxon>Micromonosporales</taxon>
        <taxon>Micromonosporaceae</taxon>
        <taxon>Plantactinospora</taxon>
    </lineage>
</organism>
<feature type="region of interest" description="Disordered" evidence="1">
    <location>
        <begin position="23"/>
        <end position="57"/>
    </location>
</feature>
<sequence>MQLLSARSARDYQSRVLQHPQMLGDAEPGHHHLGLQRAQRPPVPDEQQVEQEPSGRIGERLENKVIIAHHPKIGDRKVTCQGSQADALLACDFLETMTLFGARMYVLAVIEYRSRRIRILCVTAHPARRDPSGTLGKTGNCKRTSDSRSSSVMWV</sequence>
<reference evidence="2 3" key="1">
    <citation type="submission" date="2021-01" db="EMBL/GenBank/DDBJ databases">
        <title>Whole genome shotgun sequence of Plantactinospora mayteni NBRC 109088.</title>
        <authorList>
            <person name="Komaki H."/>
            <person name="Tamura T."/>
        </authorList>
    </citation>
    <scope>NUCLEOTIDE SEQUENCE [LARGE SCALE GENOMIC DNA]</scope>
    <source>
        <strain evidence="2 3">NBRC 109088</strain>
    </source>
</reference>
<comment type="caution">
    <text evidence="2">The sequence shown here is derived from an EMBL/GenBank/DDBJ whole genome shotgun (WGS) entry which is preliminary data.</text>
</comment>
<gene>
    <name evidence="2" type="ORF">Pma05_84580</name>
</gene>
<proteinExistence type="predicted"/>
<keyword evidence="3" id="KW-1185">Reference proteome</keyword>
<accession>A0ABQ4F4P5</accession>
<evidence type="ECO:0000256" key="1">
    <source>
        <dbReference type="SAM" id="MobiDB-lite"/>
    </source>
</evidence>
<name>A0ABQ4F4P5_9ACTN</name>
<dbReference type="Proteomes" id="UP000621500">
    <property type="component" value="Unassembled WGS sequence"/>
</dbReference>
<protein>
    <submittedName>
        <fullName evidence="2">Uncharacterized protein</fullName>
    </submittedName>
</protein>
<dbReference type="EMBL" id="BONX01000094">
    <property type="protein sequence ID" value="GIH01886.1"/>
    <property type="molecule type" value="Genomic_DNA"/>
</dbReference>